<evidence type="ECO:0000313" key="1">
    <source>
        <dbReference type="EMBL" id="KJA25397.1"/>
    </source>
</evidence>
<accession>A0A0D2LDB4</accession>
<organism evidence="1 2">
    <name type="scientific">Hypholoma sublateritium (strain FD-334 SS-4)</name>
    <dbReference type="NCBI Taxonomy" id="945553"/>
    <lineage>
        <taxon>Eukaryota</taxon>
        <taxon>Fungi</taxon>
        <taxon>Dikarya</taxon>
        <taxon>Basidiomycota</taxon>
        <taxon>Agaricomycotina</taxon>
        <taxon>Agaricomycetes</taxon>
        <taxon>Agaricomycetidae</taxon>
        <taxon>Agaricales</taxon>
        <taxon>Agaricineae</taxon>
        <taxon>Strophariaceae</taxon>
        <taxon>Hypholoma</taxon>
    </lineage>
</organism>
<dbReference type="AlphaFoldDB" id="A0A0D2LDB4"/>
<protein>
    <recommendedName>
        <fullName evidence="3">Zinc finger PHD-type domain-containing protein</fullName>
    </recommendedName>
</protein>
<dbReference type="Gene3D" id="3.30.40.10">
    <property type="entry name" value="Zinc/RING finger domain, C3HC4 (zinc finger)"/>
    <property type="match status" value="1"/>
</dbReference>
<dbReference type="EMBL" id="KN817532">
    <property type="protein sequence ID" value="KJA25397.1"/>
    <property type="molecule type" value="Genomic_DNA"/>
</dbReference>
<sequence length="91" mass="9981">MAAPSALSTIEYGRSKRKLVPSKKVTDALNECLCGQVLGPTDDLVIQCKAKGCETQWYHLDCIKLDQIPLRWVYETYVGSGGGRGGKCTCR</sequence>
<dbReference type="InterPro" id="IPR011011">
    <property type="entry name" value="Znf_FYVE_PHD"/>
</dbReference>
<reference evidence="2" key="1">
    <citation type="submission" date="2014-04" db="EMBL/GenBank/DDBJ databases">
        <title>Evolutionary Origins and Diversification of the Mycorrhizal Mutualists.</title>
        <authorList>
            <consortium name="DOE Joint Genome Institute"/>
            <consortium name="Mycorrhizal Genomics Consortium"/>
            <person name="Kohler A."/>
            <person name="Kuo A."/>
            <person name="Nagy L.G."/>
            <person name="Floudas D."/>
            <person name="Copeland A."/>
            <person name="Barry K.W."/>
            <person name="Cichocki N."/>
            <person name="Veneault-Fourrey C."/>
            <person name="LaButti K."/>
            <person name="Lindquist E.A."/>
            <person name="Lipzen A."/>
            <person name="Lundell T."/>
            <person name="Morin E."/>
            <person name="Murat C."/>
            <person name="Riley R."/>
            <person name="Ohm R."/>
            <person name="Sun H."/>
            <person name="Tunlid A."/>
            <person name="Henrissat B."/>
            <person name="Grigoriev I.V."/>
            <person name="Hibbett D.S."/>
            <person name="Martin F."/>
        </authorList>
    </citation>
    <scope>NUCLEOTIDE SEQUENCE [LARGE SCALE GENOMIC DNA]</scope>
    <source>
        <strain evidence="2">FD-334 SS-4</strain>
    </source>
</reference>
<dbReference type="Proteomes" id="UP000054270">
    <property type="component" value="Unassembled WGS sequence"/>
</dbReference>
<dbReference type="InterPro" id="IPR013083">
    <property type="entry name" value="Znf_RING/FYVE/PHD"/>
</dbReference>
<dbReference type="OrthoDB" id="3267958at2759"/>
<evidence type="ECO:0008006" key="3">
    <source>
        <dbReference type="Google" id="ProtNLM"/>
    </source>
</evidence>
<gene>
    <name evidence="1" type="ORF">HYPSUDRAFT_134957</name>
</gene>
<name>A0A0D2LDB4_HYPSF</name>
<evidence type="ECO:0000313" key="2">
    <source>
        <dbReference type="Proteomes" id="UP000054270"/>
    </source>
</evidence>
<keyword evidence="2" id="KW-1185">Reference proteome</keyword>
<proteinExistence type="predicted"/>
<dbReference type="SUPFAM" id="SSF57903">
    <property type="entry name" value="FYVE/PHD zinc finger"/>
    <property type="match status" value="1"/>
</dbReference>